<evidence type="ECO:0000256" key="2">
    <source>
        <dbReference type="SAM" id="Phobius"/>
    </source>
</evidence>
<dbReference type="PANTHER" id="PTHR37540">
    <property type="entry name" value="TRANSCRIPTION FACTOR (ACR-2), PUTATIVE-RELATED-RELATED"/>
    <property type="match status" value="1"/>
</dbReference>
<feature type="transmembrane region" description="Helical" evidence="2">
    <location>
        <begin position="339"/>
        <end position="361"/>
    </location>
</feature>
<gene>
    <name evidence="3" type="ORF">VE01_10139</name>
</gene>
<keyword evidence="2" id="KW-1133">Transmembrane helix</keyword>
<proteinExistence type="predicted"/>
<dbReference type="RefSeq" id="XP_018125613.1">
    <property type="nucleotide sequence ID" value="XM_018279546.2"/>
</dbReference>
<evidence type="ECO:0000313" key="4">
    <source>
        <dbReference type="Proteomes" id="UP000091956"/>
    </source>
</evidence>
<evidence type="ECO:0000256" key="1">
    <source>
        <dbReference type="SAM" id="MobiDB-lite"/>
    </source>
</evidence>
<name>A0A1B8G7S1_9PEZI</name>
<dbReference type="AlphaFoldDB" id="A0A1B8G7S1"/>
<reference evidence="4" key="2">
    <citation type="journal article" date="2018" name="Nat. Commun.">
        <title>Extreme sensitivity to ultraviolet light in the fungal pathogen causing white-nose syndrome of bats.</title>
        <authorList>
            <person name="Palmer J.M."/>
            <person name="Drees K.P."/>
            <person name="Foster J.T."/>
            <person name="Lindner D.L."/>
        </authorList>
    </citation>
    <scope>NUCLEOTIDE SEQUENCE [LARGE SCALE GENOMIC DNA]</scope>
    <source>
        <strain evidence="4">UAMH 10579</strain>
    </source>
</reference>
<dbReference type="STRING" id="342668.A0A1B8G7S1"/>
<dbReference type="EMBL" id="KV460278">
    <property type="protein sequence ID" value="OBT91880.1"/>
    <property type="molecule type" value="Genomic_DNA"/>
</dbReference>
<dbReference type="GeneID" id="28843525"/>
<dbReference type="Proteomes" id="UP000091956">
    <property type="component" value="Unassembled WGS sequence"/>
</dbReference>
<organism evidence="3 4">
    <name type="scientific">Pseudogymnoascus verrucosus</name>
    <dbReference type="NCBI Taxonomy" id="342668"/>
    <lineage>
        <taxon>Eukaryota</taxon>
        <taxon>Fungi</taxon>
        <taxon>Dikarya</taxon>
        <taxon>Ascomycota</taxon>
        <taxon>Pezizomycotina</taxon>
        <taxon>Leotiomycetes</taxon>
        <taxon>Thelebolales</taxon>
        <taxon>Thelebolaceae</taxon>
        <taxon>Pseudogymnoascus</taxon>
    </lineage>
</organism>
<reference evidence="3 4" key="1">
    <citation type="submission" date="2016-03" db="EMBL/GenBank/DDBJ databases">
        <title>Comparative genomics of Pseudogymnoascus destructans, the fungus causing white-nose syndrome of bats.</title>
        <authorList>
            <person name="Palmer J.M."/>
            <person name="Drees K.P."/>
            <person name="Foster J.T."/>
            <person name="Lindner D.L."/>
        </authorList>
    </citation>
    <scope>NUCLEOTIDE SEQUENCE [LARGE SCALE GENOMIC DNA]</scope>
    <source>
        <strain evidence="3 4">UAMH 10579</strain>
    </source>
</reference>
<sequence>MKSFQFVDGANIDSTARKSIRSHVMKGKNARRTIHRQSRLNLSSSWPPPNHKATQRTLQGSRRDEDPTGISMQVSRNLGSVFLTFRFPIELTPHSIKVVNQFFNHIIEKLYPSHFGFSPDEAKIQWLGVLLTDEGASHCSMALMEACNGFFLGGNLSSPEAFYHVSQTFVLIRKRLESQEALSDTTIGIILMLILQEQVRKEDRAAEIHYEGLKKMVELRGGLGQLERNPPLLLKICKIDITYALQSGQPMLFFRDCFSKVQSTLKSKGFARNRISDIPPTQCEKLDPYLRDILLDALDIAAVLNDSAREGHLGLITFQEILVSICSRLIHFRPLKSDMSLSLVEAGYHIGLVIYTMSLFLQHDRRRIMDYDLVTVRLKEVLDSAQELDDDLAIWLMCLGSIWLADDPCRLWLAPVINQFTNRTGIDSWSEVHDRVSKLPWINAVHEQQGRLAWTSALEGSKECFH</sequence>
<dbReference type="PANTHER" id="PTHR37540:SF9">
    <property type="entry name" value="ZN(2)-C6 FUNGAL-TYPE DOMAIN-CONTAINING PROTEIN"/>
    <property type="match status" value="1"/>
</dbReference>
<protein>
    <submittedName>
        <fullName evidence="3">Uncharacterized protein</fullName>
    </submittedName>
</protein>
<accession>A0A1B8G7S1</accession>
<feature type="region of interest" description="Disordered" evidence="1">
    <location>
        <begin position="38"/>
        <end position="71"/>
    </location>
</feature>
<keyword evidence="2" id="KW-0812">Transmembrane</keyword>
<evidence type="ECO:0000313" key="3">
    <source>
        <dbReference type="EMBL" id="OBT91880.1"/>
    </source>
</evidence>
<keyword evidence="2" id="KW-0472">Membrane</keyword>
<dbReference type="OrthoDB" id="4158087at2759"/>
<keyword evidence="4" id="KW-1185">Reference proteome</keyword>